<dbReference type="PIRSF" id="PIRSF005719">
    <property type="entry name" value="SMC"/>
    <property type="match status" value="1"/>
</dbReference>
<dbReference type="InterPro" id="IPR003395">
    <property type="entry name" value="RecF/RecN/SMC_N"/>
</dbReference>
<dbReference type="InterPro" id="IPR024704">
    <property type="entry name" value="SMC"/>
</dbReference>
<gene>
    <name evidence="12" type="ORF">RHOBADRAFT_41567</name>
</gene>
<evidence type="ECO:0000256" key="2">
    <source>
        <dbReference type="ARBA" id="ARBA00005917"/>
    </source>
</evidence>
<dbReference type="EMBL" id="KQ474074">
    <property type="protein sequence ID" value="KPV77575.1"/>
    <property type="molecule type" value="Genomic_DNA"/>
</dbReference>
<dbReference type="GO" id="GO:0005634">
    <property type="term" value="C:nucleus"/>
    <property type="evidence" value="ECO:0007669"/>
    <property type="project" value="UniProtKB-SubCell"/>
</dbReference>
<dbReference type="InterPro" id="IPR041741">
    <property type="entry name" value="SMC3_ABC_euk"/>
</dbReference>
<evidence type="ECO:0000256" key="9">
    <source>
        <dbReference type="SAM" id="Coils"/>
    </source>
</evidence>
<keyword evidence="6 8" id="KW-0539">Nucleus</keyword>
<dbReference type="Gene3D" id="3.40.50.300">
    <property type="entry name" value="P-loop containing nucleotide triphosphate hydrolases"/>
    <property type="match status" value="2"/>
</dbReference>
<evidence type="ECO:0000256" key="8">
    <source>
        <dbReference type="PIRNR" id="PIRNR005719"/>
    </source>
</evidence>
<evidence type="ECO:0000256" key="3">
    <source>
        <dbReference type="ARBA" id="ARBA00022618"/>
    </source>
</evidence>
<dbReference type="Pfam" id="PF02463">
    <property type="entry name" value="SMC_N"/>
    <property type="match status" value="1"/>
</dbReference>
<evidence type="ECO:0000256" key="1">
    <source>
        <dbReference type="ARBA" id="ARBA00004123"/>
    </source>
</evidence>
<feature type="domain" description="SMC hinge" evidence="11">
    <location>
        <begin position="541"/>
        <end position="653"/>
    </location>
</feature>
<dbReference type="Gene3D" id="1.10.287.1490">
    <property type="match status" value="1"/>
</dbReference>
<keyword evidence="5 9" id="KW-0175">Coiled coil</keyword>
<dbReference type="RefSeq" id="XP_018273624.1">
    <property type="nucleotide sequence ID" value="XM_018413909.1"/>
</dbReference>
<dbReference type="InterPro" id="IPR027417">
    <property type="entry name" value="P-loop_NTPase"/>
</dbReference>
<dbReference type="Gene3D" id="3.30.70.1620">
    <property type="match status" value="1"/>
</dbReference>
<reference evidence="12 13" key="1">
    <citation type="journal article" date="2015" name="Front. Microbiol.">
        <title>Genome sequence of the plant growth promoting endophytic yeast Rhodotorula graminis WP1.</title>
        <authorList>
            <person name="Firrincieli A."/>
            <person name="Otillar R."/>
            <person name="Salamov A."/>
            <person name="Schmutz J."/>
            <person name="Khan Z."/>
            <person name="Redman R.S."/>
            <person name="Fleck N.D."/>
            <person name="Lindquist E."/>
            <person name="Grigoriev I.V."/>
            <person name="Doty S.L."/>
        </authorList>
    </citation>
    <scope>NUCLEOTIDE SEQUENCE [LARGE SCALE GENOMIC DNA]</scope>
    <source>
        <strain evidence="12 13">WP1</strain>
    </source>
</reference>
<dbReference type="STRING" id="578459.A0A194SAT9"/>
<dbReference type="GO" id="GO:0005524">
    <property type="term" value="F:ATP binding"/>
    <property type="evidence" value="ECO:0007669"/>
    <property type="project" value="InterPro"/>
</dbReference>
<dbReference type="AlphaFoldDB" id="A0A194SAT9"/>
<evidence type="ECO:0000313" key="12">
    <source>
        <dbReference type="EMBL" id="KPV77575.1"/>
    </source>
</evidence>
<feature type="region of interest" description="Disordered" evidence="10">
    <location>
        <begin position="415"/>
        <end position="466"/>
    </location>
</feature>
<dbReference type="GO" id="GO:0051276">
    <property type="term" value="P:chromosome organization"/>
    <property type="evidence" value="ECO:0007669"/>
    <property type="project" value="InterPro"/>
</dbReference>
<evidence type="ECO:0000256" key="7">
    <source>
        <dbReference type="ARBA" id="ARBA00023306"/>
    </source>
</evidence>
<evidence type="ECO:0000256" key="6">
    <source>
        <dbReference type="ARBA" id="ARBA00023242"/>
    </source>
</evidence>
<dbReference type="OrthoDB" id="431497at2759"/>
<dbReference type="InterPro" id="IPR036277">
    <property type="entry name" value="SMC_hinge_sf"/>
</dbReference>
<dbReference type="Proteomes" id="UP000053890">
    <property type="component" value="Unassembled WGS sequence"/>
</dbReference>
<evidence type="ECO:0000256" key="5">
    <source>
        <dbReference type="ARBA" id="ARBA00023054"/>
    </source>
</evidence>
<keyword evidence="4" id="KW-0498">Mitosis</keyword>
<sequence length="1228" mass="140249">MHIKSLKASSNTLLVLVDASHQRIQGFKSYRDETAVDPFSPGLNLLVGRNGSGKSNFFSAIRFVLSDAYTSLSREERQSLLHDGGGGTGGATMSAYVEIEFDNSDGRFPTNKPTLLLRRTIGLKKDEYQLDRKSTSKGEVMSLLESAGFSRSNPYYIVPQGRITFLTNQKDADRLTLLKEVAGTKVYEERRAESNKIMDETNSKRDKIKDLLDYIQERLDELEEEKEELKQFQTLDRSRRSLEYCIYQRELQDVGDMLDQIEEERRRDVDNANSKREEFNGRERELSTLAARLSSLRESLSTLSTEHRELSSEKRDLAKAVSSLECTVADAEDAARSGAERRTSAEAALERVEGEIEAKEGELSTLLPDWESAREDEATKQDEVEQAEVTLRQLFAKQGRRGQFRTRRERDDHLSALVARNEETLEQRRGREEGLEREKEATEKERDEAEEQRRLLREQADGRRDRVHELKEEIAALKKAHADKDEQRRDLWKEEAKLSAQGRHAADQLRSAEQAVSKTMDRDTANGLRAARAIATELGLDGYHGPLYELFEVEDRYKTAVEVTAGTSLFQIVVDSDAIATQILDRMVQDKSGRVTFMPLNRLRVHDHEYPKTTEAIPMINKLKFAEQFRPAFKQVFGRTIICQTLEIAGAYTRSHSLNAITLDGDKYDRKGSLTGGFHDVRRSRLDAVKAIKAAQHRDGELRAHHTEVRHKLVTLDQEVTHVLGQIQVAEQRLQRAVQEREPLVDEAMRLQDEADRARTRLARLDKQLVEHKSNMRTLERECELWRAEIESAFEEGLSGDEEDTMKRLSEEVEAKKKELVDLSKRLSELATKKNVLEIELNEDLRRRREELRARLDALDTAGAGADDGDEDDGSAANLEVKKKQLAKLRKQVEVLNRRVEEIDEQTDRLNKEVADAEKEREKLQGQQADDQRGIVRQQKSVERYLAKRQVLMQRKDECNKNIRDLGVLPEEAFRENKSSSEKLLKKLRKVNESLKAFAHVNKKAYEQYMSFTKQRDELLARQDELDKSQESIEELIGVLDARKDEAIERTFKQVAKNFAEVFQKLVPTGRGRLIMLQRQLDKGEDDMDVDEPEEEGSVENYTGVAIRVSFKSKSNEGLRLQQLSGGQKALVALALIFSIQKCDPAPFYLFDEIDANLDADRRTAVAAMISELSQEAQYICTTFRAELIPHADSYFGVVFNQAKISNVKTLTADECSTFIEAAEQVRA</sequence>
<dbReference type="FunFam" id="3.40.50.300:FF:000424">
    <property type="entry name" value="Structural maintenance of chromosomes 3"/>
    <property type="match status" value="1"/>
</dbReference>
<keyword evidence="7" id="KW-0131">Cell cycle</keyword>
<name>A0A194SAT9_RHOGW</name>
<dbReference type="GO" id="GO:0016887">
    <property type="term" value="F:ATP hydrolysis activity"/>
    <property type="evidence" value="ECO:0007669"/>
    <property type="project" value="InterPro"/>
</dbReference>
<dbReference type="SUPFAM" id="SSF75553">
    <property type="entry name" value="Smc hinge domain"/>
    <property type="match status" value="1"/>
</dbReference>
<dbReference type="GO" id="GO:0005694">
    <property type="term" value="C:chromosome"/>
    <property type="evidence" value="ECO:0007669"/>
    <property type="project" value="InterPro"/>
</dbReference>
<dbReference type="GO" id="GO:0051301">
    <property type="term" value="P:cell division"/>
    <property type="evidence" value="ECO:0007669"/>
    <property type="project" value="UniProtKB-KW"/>
</dbReference>
<dbReference type="PANTHER" id="PTHR43977">
    <property type="entry name" value="STRUCTURAL MAINTENANCE OF CHROMOSOMES PROTEIN 3"/>
    <property type="match status" value="1"/>
</dbReference>
<feature type="coiled-coil region" evidence="9">
    <location>
        <begin position="205"/>
        <end position="362"/>
    </location>
</feature>
<keyword evidence="13" id="KW-1185">Reference proteome</keyword>
<evidence type="ECO:0000256" key="10">
    <source>
        <dbReference type="SAM" id="MobiDB-lite"/>
    </source>
</evidence>
<dbReference type="Gene3D" id="1.20.1060.20">
    <property type="match status" value="1"/>
</dbReference>
<dbReference type="InterPro" id="IPR010935">
    <property type="entry name" value="SMC_hinge"/>
</dbReference>
<feature type="region of interest" description="Disordered" evidence="10">
    <location>
        <begin position="907"/>
        <end position="934"/>
    </location>
</feature>
<dbReference type="OMA" id="GQKTVCA"/>
<evidence type="ECO:0000259" key="11">
    <source>
        <dbReference type="SMART" id="SM00968"/>
    </source>
</evidence>
<accession>A0A194SAT9</accession>
<protein>
    <recommendedName>
        <fullName evidence="8">Structural maintenance of chromosomes protein</fullName>
    </recommendedName>
</protein>
<dbReference type="SUPFAM" id="SSF52540">
    <property type="entry name" value="P-loop containing nucleoside triphosphate hydrolases"/>
    <property type="match status" value="1"/>
</dbReference>
<dbReference type="CDD" id="cd03272">
    <property type="entry name" value="ABC_SMC3_euk"/>
    <property type="match status" value="1"/>
</dbReference>
<dbReference type="SMART" id="SM00968">
    <property type="entry name" value="SMC_hinge"/>
    <property type="match status" value="1"/>
</dbReference>
<dbReference type="GeneID" id="28974358"/>
<evidence type="ECO:0000313" key="13">
    <source>
        <dbReference type="Proteomes" id="UP000053890"/>
    </source>
</evidence>
<dbReference type="Pfam" id="PF06470">
    <property type="entry name" value="SMC_hinge"/>
    <property type="match status" value="1"/>
</dbReference>
<comment type="subcellular location">
    <subcellularLocation>
        <location evidence="1 8">Nucleus</location>
    </subcellularLocation>
</comment>
<organism evidence="12 13">
    <name type="scientific">Rhodotorula graminis (strain WP1)</name>
    <dbReference type="NCBI Taxonomy" id="578459"/>
    <lineage>
        <taxon>Eukaryota</taxon>
        <taxon>Fungi</taxon>
        <taxon>Dikarya</taxon>
        <taxon>Basidiomycota</taxon>
        <taxon>Pucciniomycotina</taxon>
        <taxon>Microbotryomycetes</taxon>
        <taxon>Sporidiobolales</taxon>
        <taxon>Sporidiobolaceae</taxon>
        <taxon>Rhodotorula</taxon>
    </lineage>
</organism>
<dbReference type="GO" id="GO:0007059">
    <property type="term" value="P:chromosome segregation"/>
    <property type="evidence" value="ECO:0007669"/>
    <property type="project" value="UniProtKB-ARBA"/>
</dbReference>
<evidence type="ECO:0000256" key="4">
    <source>
        <dbReference type="ARBA" id="ARBA00022776"/>
    </source>
</evidence>
<proteinExistence type="inferred from homology"/>
<comment type="similarity">
    <text evidence="2">Belongs to the SMC family. SMC3 subfamily.</text>
</comment>
<keyword evidence="3" id="KW-0132">Cell division</keyword>
<dbReference type="FunFam" id="3.40.50.300:FF:000370">
    <property type="entry name" value="Structural maintenance of chromosomes 3"/>
    <property type="match status" value="1"/>
</dbReference>